<sequence length="787" mass="88356">MKFAHCTYQIRIIEILKMSDPPMFNCDTPIIHVFVIGFHHKKGCVVEYSYPPLFEGENIKGSDLPEPWKQLPTLALPDGAHNYEKDTIYFHLPSLENPHQTVFGISCYRQMNAENLLRRSSDITRETVQKSVCVLSKVPLYGLIQAKLELITHAYFDERDFSKVSLLEETYKNLNSSLPKDLSDGQQAFLGLSVRDFVLRFKHKTLLLFKLLLLEKKVLFYKAPVKNLCSAVLTLCSLIPGMIEKGLNEAATSWSTKSTPLLTVTEKEDYLDVSYSDNNNEMQQKSVEFNNSSNPLHFNIEANTLDDCVSQDNDAYKCNKPRTTVILPDANDNENITQNLNDIKCKISRPKTLTTKKLGFPDSEASSKGSSLNSSDTEGDSWVKVNHITPDIGSSATSITSSTGTETKVNDEDKFVHAINELLEGDDKTKLNNSSLKFQDESNDINQETQKIQNVIPAINDGISNIMSSLRGSKSSVLPSSSIKEAEGETRRWSTSNSQNQKNEIIQAEKNSVNVIDIESDECGLPLCIFTKGMLCHPYLSLPFLDVLNDLSVRGFLVGATNILFKQKKQLFDVIIEVDDGKIEIIDPDLKKQLNLTTEDLRFADHIVRHVMEDRQDVFLDGTGWEGGDEWLRSQFKLYLLSIMRTSEIEGNGKELEPFNPSFVNAWKQTHNYKMWSCSSHSGILEINPGHPFQGQLSMADMKLKFSHTMQSSERGRRLNTAVVNTGKAVVQTGKAVGGALTNAKSAVSSWWSSFSIPVPQEKLDFEEDEQNSPTQENESQQSKLDG</sequence>
<evidence type="ECO:0000313" key="5">
    <source>
        <dbReference type="Proteomes" id="UP000887013"/>
    </source>
</evidence>
<name>A0A8X6P4A0_NEPPI</name>
<dbReference type="OrthoDB" id="26278at2759"/>
<feature type="region of interest" description="Disordered" evidence="2">
    <location>
        <begin position="477"/>
        <end position="500"/>
    </location>
</feature>
<dbReference type="PANTHER" id="PTHR31017">
    <property type="entry name" value="LATE SECRETORY PATHWAY PROTEIN AVL9-RELATED"/>
    <property type="match status" value="1"/>
</dbReference>
<dbReference type="InterPro" id="IPR037516">
    <property type="entry name" value="Tripartite_DENN"/>
</dbReference>
<dbReference type="AlphaFoldDB" id="A0A8X6P4A0"/>
<evidence type="ECO:0000256" key="2">
    <source>
        <dbReference type="SAM" id="MobiDB-lite"/>
    </source>
</evidence>
<dbReference type="Pfam" id="PF09794">
    <property type="entry name" value="Avl9"/>
    <property type="match status" value="1"/>
</dbReference>
<dbReference type="PANTHER" id="PTHR31017:SF1">
    <property type="entry name" value="LATE SECRETORY PATHWAY PROTEIN AVL9 HOMOLOG"/>
    <property type="match status" value="1"/>
</dbReference>
<accession>A0A8X6P4A0</accession>
<feature type="compositionally biased region" description="Polar residues" evidence="2">
    <location>
        <begin position="364"/>
        <end position="376"/>
    </location>
</feature>
<evidence type="ECO:0000259" key="3">
    <source>
        <dbReference type="PROSITE" id="PS50211"/>
    </source>
</evidence>
<comment type="similarity">
    <text evidence="1">Belongs to the AVL9 family.</text>
</comment>
<dbReference type="EMBL" id="BMAW01065459">
    <property type="protein sequence ID" value="GFT50536.1"/>
    <property type="molecule type" value="Genomic_DNA"/>
</dbReference>
<reference evidence="4" key="1">
    <citation type="submission" date="2020-08" db="EMBL/GenBank/DDBJ databases">
        <title>Multicomponent nature underlies the extraordinary mechanical properties of spider dragline silk.</title>
        <authorList>
            <person name="Kono N."/>
            <person name="Nakamura H."/>
            <person name="Mori M."/>
            <person name="Yoshida Y."/>
            <person name="Ohtoshi R."/>
            <person name="Malay A.D."/>
            <person name="Moran D.A.P."/>
            <person name="Tomita M."/>
            <person name="Numata K."/>
            <person name="Arakawa K."/>
        </authorList>
    </citation>
    <scope>NUCLEOTIDE SEQUENCE</scope>
</reference>
<evidence type="ECO:0000256" key="1">
    <source>
        <dbReference type="ARBA" id="ARBA00038178"/>
    </source>
</evidence>
<comment type="caution">
    <text evidence="4">The sequence shown here is derived from an EMBL/GenBank/DDBJ whole genome shotgun (WGS) entry which is preliminary data.</text>
</comment>
<keyword evidence="5" id="KW-1185">Reference proteome</keyword>
<feature type="domain" description="UDENN" evidence="3">
    <location>
        <begin position="31"/>
        <end position="448"/>
    </location>
</feature>
<dbReference type="PROSITE" id="PS50211">
    <property type="entry name" value="DENN"/>
    <property type="match status" value="1"/>
</dbReference>
<feature type="compositionally biased region" description="Polar residues" evidence="2">
    <location>
        <begin position="772"/>
        <end position="787"/>
    </location>
</feature>
<dbReference type="InterPro" id="IPR051731">
    <property type="entry name" value="DENND11/AVL9_GEFs"/>
</dbReference>
<dbReference type="Proteomes" id="UP000887013">
    <property type="component" value="Unassembled WGS sequence"/>
</dbReference>
<feature type="region of interest" description="Disordered" evidence="2">
    <location>
        <begin position="356"/>
        <end position="381"/>
    </location>
</feature>
<dbReference type="InterPro" id="IPR018307">
    <property type="entry name" value="ABL9/DENND6_dom"/>
</dbReference>
<dbReference type="GO" id="GO:0005737">
    <property type="term" value="C:cytoplasm"/>
    <property type="evidence" value="ECO:0007669"/>
    <property type="project" value="TreeGrafter"/>
</dbReference>
<protein>
    <submittedName>
        <fullName evidence="4">Late secretory pathway protein AVL9 homolog</fullName>
    </submittedName>
</protein>
<evidence type="ECO:0000313" key="4">
    <source>
        <dbReference type="EMBL" id="GFT50536.1"/>
    </source>
</evidence>
<proteinExistence type="inferred from homology"/>
<feature type="region of interest" description="Disordered" evidence="2">
    <location>
        <begin position="762"/>
        <end position="787"/>
    </location>
</feature>
<gene>
    <name evidence="4" type="primary">Avl9</name>
    <name evidence="4" type="ORF">NPIL_540782</name>
</gene>
<organism evidence="4 5">
    <name type="scientific">Nephila pilipes</name>
    <name type="common">Giant wood spider</name>
    <name type="synonym">Nephila maculata</name>
    <dbReference type="NCBI Taxonomy" id="299642"/>
    <lineage>
        <taxon>Eukaryota</taxon>
        <taxon>Metazoa</taxon>
        <taxon>Ecdysozoa</taxon>
        <taxon>Arthropoda</taxon>
        <taxon>Chelicerata</taxon>
        <taxon>Arachnida</taxon>
        <taxon>Araneae</taxon>
        <taxon>Araneomorphae</taxon>
        <taxon>Entelegynae</taxon>
        <taxon>Araneoidea</taxon>
        <taxon>Nephilidae</taxon>
        <taxon>Nephila</taxon>
    </lineage>
</organism>